<keyword evidence="3" id="KW-1003">Cell membrane</keyword>
<dbReference type="OrthoDB" id="445589at2"/>
<protein>
    <recommendedName>
        <fullName evidence="12">Bestrophin</fullName>
    </recommendedName>
</protein>
<comment type="similarity">
    <text evidence="8">Belongs to the anion channel-forming bestrophin (TC 1.A.46) family.</text>
</comment>
<evidence type="ECO:0000256" key="1">
    <source>
        <dbReference type="ARBA" id="ARBA00004651"/>
    </source>
</evidence>
<evidence type="ECO:0000313" key="11">
    <source>
        <dbReference type="Proteomes" id="UP000244248"/>
    </source>
</evidence>
<reference evidence="10 11" key="1">
    <citation type="submission" date="2018-04" db="EMBL/GenBank/DDBJ databases">
        <title>Novel species isolated from glacier.</title>
        <authorList>
            <person name="Liu Q."/>
            <person name="Xin Y.-H."/>
        </authorList>
    </citation>
    <scope>NUCLEOTIDE SEQUENCE [LARGE SCALE GENOMIC DNA]</scope>
    <source>
        <strain evidence="10 11">GT1R17</strain>
    </source>
</reference>
<keyword evidence="6" id="KW-0406">Ion transport</keyword>
<dbReference type="GO" id="GO:0005254">
    <property type="term" value="F:chloride channel activity"/>
    <property type="evidence" value="ECO:0007669"/>
    <property type="project" value="InterPro"/>
</dbReference>
<dbReference type="Pfam" id="PF25539">
    <property type="entry name" value="Bestrophin_2"/>
    <property type="match status" value="1"/>
</dbReference>
<keyword evidence="5 9" id="KW-1133">Transmembrane helix</keyword>
<feature type="transmembrane region" description="Helical" evidence="9">
    <location>
        <begin position="20"/>
        <end position="41"/>
    </location>
</feature>
<name>A0A2T5MCE7_9GAMM</name>
<dbReference type="GO" id="GO:0005886">
    <property type="term" value="C:plasma membrane"/>
    <property type="evidence" value="ECO:0007669"/>
    <property type="project" value="UniProtKB-SubCell"/>
</dbReference>
<gene>
    <name evidence="10" type="ORF">CJD38_14915</name>
</gene>
<comment type="caution">
    <text evidence="10">The sequence shown here is derived from an EMBL/GenBank/DDBJ whole genome shotgun (WGS) entry which is preliminary data.</text>
</comment>
<evidence type="ECO:0000313" key="10">
    <source>
        <dbReference type="EMBL" id="PTU30240.1"/>
    </source>
</evidence>
<evidence type="ECO:0000256" key="7">
    <source>
        <dbReference type="ARBA" id="ARBA00023136"/>
    </source>
</evidence>
<evidence type="ECO:0008006" key="12">
    <source>
        <dbReference type="Google" id="ProtNLM"/>
    </source>
</evidence>
<dbReference type="AlphaFoldDB" id="A0A2T5MCE7"/>
<evidence type="ECO:0000256" key="3">
    <source>
        <dbReference type="ARBA" id="ARBA00022475"/>
    </source>
</evidence>
<keyword evidence="4 9" id="KW-0812">Transmembrane</keyword>
<feature type="transmembrane region" description="Helical" evidence="9">
    <location>
        <begin position="224"/>
        <end position="250"/>
    </location>
</feature>
<keyword evidence="7 9" id="KW-0472">Membrane</keyword>
<evidence type="ECO:0000256" key="4">
    <source>
        <dbReference type="ARBA" id="ARBA00022692"/>
    </source>
</evidence>
<evidence type="ECO:0000256" key="8">
    <source>
        <dbReference type="ARBA" id="ARBA00034708"/>
    </source>
</evidence>
<evidence type="ECO:0000256" key="2">
    <source>
        <dbReference type="ARBA" id="ARBA00022448"/>
    </source>
</evidence>
<evidence type="ECO:0000256" key="6">
    <source>
        <dbReference type="ARBA" id="ARBA00023065"/>
    </source>
</evidence>
<dbReference type="Proteomes" id="UP000244248">
    <property type="component" value="Unassembled WGS sequence"/>
</dbReference>
<sequence>MIVRPLQHWLRMLFVWRGSVLGRILPQLAVVILWSIAVALAQGTVLGFKIDLTIAPFTLLGIALAIFLGFSNSVSYDRYWEARKLWGALLNDSRSLTRQIMSLADVDATVQRRFAYGAIAFVHALKHQLRNTSAEADLARCLPPEWQARVQSAQFKPAVILVLLADVVRELRQNGQLSPMLVPAIDRHLSQLNEALGGCERIAGTPIPFAYSVILHRTAYLYSFLLPFGLVHSIGLLTPLIVAFISYTFFALEALAEEIQEPFGTEPNDLALKAMSVMIESTVREMLGETDLPEAVAAKNYILS</sequence>
<feature type="transmembrane region" description="Helical" evidence="9">
    <location>
        <begin position="53"/>
        <end position="74"/>
    </location>
</feature>
<proteinExistence type="inferred from homology"/>
<organism evidence="10 11">
    <name type="scientific">Stenotrophobium rhamnosiphilum</name>
    <dbReference type="NCBI Taxonomy" id="2029166"/>
    <lineage>
        <taxon>Bacteria</taxon>
        <taxon>Pseudomonadati</taxon>
        <taxon>Pseudomonadota</taxon>
        <taxon>Gammaproteobacteria</taxon>
        <taxon>Nevskiales</taxon>
        <taxon>Nevskiaceae</taxon>
        <taxon>Stenotrophobium</taxon>
    </lineage>
</organism>
<dbReference type="PANTHER" id="PTHR33281">
    <property type="entry name" value="UPF0187 PROTEIN YNEE"/>
    <property type="match status" value="1"/>
</dbReference>
<dbReference type="InterPro" id="IPR044669">
    <property type="entry name" value="YneE/VCCN1/2-like"/>
</dbReference>
<keyword evidence="2" id="KW-0813">Transport</keyword>
<accession>A0A2T5MCE7</accession>
<evidence type="ECO:0000256" key="9">
    <source>
        <dbReference type="SAM" id="Phobius"/>
    </source>
</evidence>
<keyword evidence="11" id="KW-1185">Reference proteome</keyword>
<dbReference type="PANTHER" id="PTHR33281:SF19">
    <property type="entry name" value="VOLTAGE-DEPENDENT ANION CHANNEL-FORMING PROTEIN YNEE"/>
    <property type="match status" value="1"/>
</dbReference>
<comment type="subcellular location">
    <subcellularLocation>
        <location evidence="1">Cell membrane</location>
        <topology evidence="1">Multi-pass membrane protein</topology>
    </subcellularLocation>
</comment>
<dbReference type="EMBL" id="QANS01000006">
    <property type="protein sequence ID" value="PTU30240.1"/>
    <property type="molecule type" value="Genomic_DNA"/>
</dbReference>
<evidence type="ECO:0000256" key="5">
    <source>
        <dbReference type="ARBA" id="ARBA00022989"/>
    </source>
</evidence>
<dbReference type="RefSeq" id="WP_107941181.1">
    <property type="nucleotide sequence ID" value="NZ_QANS01000006.1"/>
</dbReference>